<evidence type="ECO:0000256" key="3">
    <source>
        <dbReference type="ARBA" id="ARBA00022448"/>
    </source>
</evidence>
<feature type="transmembrane region" description="Helical" evidence="8">
    <location>
        <begin position="70"/>
        <end position="93"/>
    </location>
</feature>
<keyword evidence="3" id="KW-0813">Transport</keyword>
<dbReference type="PANTHER" id="PTHR30472:SF24">
    <property type="entry name" value="FERRIC ENTEROBACTIN TRANSPORT SYSTEM PERMEASE PROTEIN FEPG"/>
    <property type="match status" value="1"/>
</dbReference>
<comment type="caution">
    <text evidence="9">The sequence shown here is derived from an EMBL/GenBank/DDBJ whole genome shotgun (WGS) entry which is preliminary data.</text>
</comment>
<evidence type="ECO:0000256" key="1">
    <source>
        <dbReference type="ARBA" id="ARBA00004651"/>
    </source>
</evidence>
<dbReference type="RefSeq" id="WP_344338383.1">
    <property type="nucleotide sequence ID" value="NZ_BAAAPZ010000019.1"/>
</dbReference>
<comment type="similarity">
    <text evidence="2">Belongs to the binding-protein-dependent transport system permease family. FecCD subfamily.</text>
</comment>
<dbReference type="EMBL" id="BAAAPZ010000019">
    <property type="protein sequence ID" value="GAA2105738.1"/>
    <property type="molecule type" value="Genomic_DNA"/>
</dbReference>
<organism evidence="9 10">
    <name type="scientific">Brevibacterium salitolerans</name>
    <dbReference type="NCBI Taxonomy" id="1403566"/>
    <lineage>
        <taxon>Bacteria</taxon>
        <taxon>Bacillati</taxon>
        <taxon>Actinomycetota</taxon>
        <taxon>Actinomycetes</taxon>
        <taxon>Micrococcales</taxon>
        <taxon>Brevibacteriaceae</taxon>
        <taxon>Brevibacterium</taxon>
    </lineage>
</organism>
<keyword evidence="7 8" id="KW-0472">Membrane</keyword>
<keyword evidence="5 8" id="KW-0812">Transmembrane</keyword>
<proteinExistence type="inferred from homology"/>
<dbReference type="Proteomes" id="UP001500984">
    <property type="component" value="Unassembled WGS sequence"/>
</dbReference>
<dbReference type="PANTHER" id="PTHR30472">
    <property type="entry name" value="FERRIC ENTEROBACTIN TRANSPORT SYSTEM PERMEASE PROTEIN"/>
    <property type="match status" value="1"/>
</dbReference>
<feature type="transmembrane region" description="Helical" evidence="8">
    <location>
        <begin position="246"/>
        <end position="273"/>
    </location>
</feature>
<feature type="transmembrane region" description="Helical" evidence="8">
    <location>
        <begin position="198"/>
        <end position="220"/>
    </location>
</feature>
<evidence type="ECO:0000256" key="6">
    <source>
        <dbReference type="ARBA" id="ARBA00022989"/>
    </source>
</evidence>
<dbReference type="SUPFAM" id="SSF81345">
    <property type="entry name" value="ABC transporter involved in vitamin B12 uptake, BtuC"/>
    <property type="match status" value="1"/>
</dbReference>
<feature type="transmembrane region" description="Helical" evidence="8">
    <location>
        <begin position="114"/>
        <end position="147"/>
    </location>
</feature>
<dbReference type="InterPro" id="IPR037294">
    <property type="entry name" value="ABC_BtuC-like"/>
</dbReference>
<feature type="transmembrane region" description="Helical" evidence="8">
    <location>
        <begin position="315"/>
        <end position="335"/>
    </location>
</feature>
<evidence type="ECO:0000256" key="2">
    <source>
        <dbReference type="ARBA" id="ARBA00007935"/>
    </source>
</evidence>
<reference evidence="10" key="1">
    <citation type="journal article" date="2019" name="Int. J. Syst. Evol. Microbiol.">
        <title>The Global Catalogue of Microorganisms (GCM) 10K type strain sequencing project: providing services to taxonomists for standard genome sequencing and annotation.</title>
        <authorList>
            <consortium name="The Broad Institute Genomics Platform"/>
            <consortium name="The Broad Institute Genome Sequencing Center for Infectious Disease"/>
            <person name="Wu L."/>
            <person name="Ma J."/>
        </authorList>
    </citation>
    <scope>NUCLEOTIDE SEQUENCE [LARGE SCALE GENOMIC DNA]</scope>
    <source>
        <strain evidence="10">JCM 15900</strain>
    </source>
</reference>
<dbReference type="InterPro" id="IPR000522">
    <property type="entry name" value="ABC_transptr_permease_BtuC"/>
</dbReference>
<evidence type="ECO:0000256" key="7">
    <source>
        <dbReference type="ARBA" id="ARBA00023136"/>
    </source>
</evidence>
<dbReference type="Gene3D" id="1.10.3470.10">
    <property type="entry name" value="ABC transporter involved in vitamin B12 uptake, BtuC"/>
    <property type="match status" value="1"/>
</dbReference>
<gene>
    <name evidence="9" type="primary">fepG</name>
    <name evidence="9" type="ORF">GCM10009823_31320</name>
</gene>
<dbReference type="Pfam" id="PF01032">
    <property type="entry name" value="FecCD"/>
    <property type="match status" value="1"/>
</dbReference>
<evidence type="ECO:0000313" key="10">
    <source>
        <dbReference type="Proteomes" id="UP001500984"/>
    </source>
</evidence>
<name>A0ABP5IS95_9MICO</name>
<keyword evidence="10" id="KW-1185">Reference proteome</keyword>
<sequence>MSGVLRLGPVSRRFSPRDAGIAAALLLLVAVLTLLGLSLGERPVSADRVLAAFLPDAEALDRMVVVEWRAPRAFAAAVFGACLGISGGLFQALTRNPLGSPDIIGLNTGAYSGVLCVILLGGSGYAAFAAGAVGGGVLAAGLVYLLAYSSGLQGFRLIVVGIAVSAFLSSANSWFVVKANLDEAMRAAVWGAGTLNGIRWPQLLAAGTAALVLLCVLPWLSRRIAQLELGEDAARVRGVRAEPVKAVLVLVGVALTALVTAVTGPIAFIALAAPQIARRIRRETSGFDAVGAALVGAVLLSGADLLAQHALPDSALPVGAVTVCLGGAYLVWLLFAENRRS</sequence>
<keyword evidence="6 8" id="KW-1133">Transmembrane helix</keyword>
<feature type="transmembrane region" description="Helical" evidence="8">
    <location>
        <begin position="153"/>
        <end position="177"/>
    </location>
</feature>
<evidence type="ECO:0000256" key="5">
    <source>
        <dbReference type="ARBA" id="ARBA00022692"/>
    </source>
</evidence>
<protein>
    <submittedName>
        <fullName evidence="9">Iron-enterobactin ABC transporter permease</fullName>
    </submittedName>
</protein>
<dbReference type="CDD" id="cd06550">
    <property type="entry name" value="TM_ABC_iron-siderophores_like"/>
    <property type="match status" value="1"/>
</dbReference>
<accession>A0ABP5IS95</accession>
<comment type="subcellular location">
    <subcellularLocation>
        <location evidence="1">Cell membrane</location>
        <topology evidence="1">Multi-pass membrane protein</topology>
    </subcellularLocation>
</comment>
<keyword evidence="4" id="KW-1003">Cell membrane</keyword>
<evidence type="ECO:0000256" key="4">
    <source>
        <dbReference type="ARBA" id="ARBA00022475"/>
    </source>
</evidence>
<evidence type="ECO:0000256" key="8">
    <source>
        <dbReference type="SAM" id="Phobius"/>
    </source>
</evidence>
<evidence type="ECO:0000313" key="9">
    <source>
        <dbReference type="EMBL" id="GAA2105738.1"/>
    </source>
</evidence>